<reference evidence="1 2" key="1">
    <citation type="submission" date="2018-06" db="EMBL/GenBank/DDBJ databases">
        <authorList>
            <consortium name="Pathogen Informatics"/>
            <person name="Doyle S."/>
        </authorList>
    </citation>
    <scope>NUCLEOTIDE SEQUENCE [LARGE SCALE GENOMIC DNA]</scope>
    <source>
        <strain evidence="1 2">NCTC11647</strain>
    </source>
</reference>
<dbReference type="Proteomes" id="UP000251647">
    <property type="component" value="Unassembled WGS sequence"/>
</dbReference>
<organism evidence="1 2">
    <name type="scientific">Photobacterium damselae</name>
    <dbReference type="NCBI Taxonomy" id="38293"/>
    <lineage>
        <taxon>Bacteria</taxon>
        <taxon>Pseudomonadati</taxon>
        <taxon>Pseudomonadota</taxon>
        <taxon>Gammaproteobacteria</taxon>
        <taxon>Vibrionales</taxon>
        <taxon>Vibrionaceae</taxon>
        <taxon>Photobacterium</taxon>
    </lineage>
</organism>
<name>A0A2T3QJ01_PHODM</name>
<proteinExistence type="predicted"/>
<evidence type="ECO:0000313" key="2">
    <source>
        <dbReference type="Proteomes" id="UP000251647"/>
    </source>
</evidence>
<dbReference type="EMBL" id="UATL01000005">
    <property type="protein sequence ID" value="SPY44254.1"/>
    <property type="molecule type" value="Genomic_DNA"/>
</dbReference>
<protein>
    <submittedName>
        <fullName evidence="1">Protein of uncharacterized function (DUF723)</fullName>
    </submittedName>
</protein>
<dbReference type="OrthoDB" id="878605at2"/>
<dbReference type="AlphaFoldDB" id="A0A2T3QJ01"/>
<evidence type="ECO:0000313" key="1">
    <source>
        <dbReference type="EMBL" id="SPY44254.1"/>
    </source>
</evidence>
<sequence length="275" mass="31017">MKKTQEQFVEKATIVHNGKYIYNHFIYVNAKTKSMITCPVHGDFEQRPDAHLAGRGCPKCAGKEKKTKEEFVINARKIHGTKYDYSKFEYLGSLNKSTIICPQHGEFEQRPNAHLSGKGCPKCSKSYPKSQSMFIEKANETHQNKYSYGHFIYSGALEKGIITCPEHGDFEQRADAHLRGVGCPQCAKNGRKKTTAQFIKEAQQVHGKLYDYSQFIYTNVRTKGVIICAQHGKFEQLPSNHLSGNGCPKCAAEKKCSTRRSHCKSKHYSASISLL</sequence>
<gene>
    <name evidence="1" type="ORF">NCTC11647_03192</name>
</gene>
<accession>A0A2T3QJ01</accession>
<dbReference type="RefSeq" id="WP_005306243.1">
    <property type="nucleotide sequence ID" value="NZ_JAATTX010000003.1"/>
</dbReference>